<dbReference type="PANTHER" id="PTHR12899:SF14">
    <property type="entry name" value="F14B2.25_F14B2.25"/>
    <property type="match status" value="1"/>
</dbReference>
<dbReference type="OMA" id="SHRFWDA"/>
<dbReference type="Gene3D" id="3.30.420.100">
    <property type="match status" value="1"/>
</dbReference>
<evidence type="ECO:0000256" key="1">
    <source>
        <dbReference type="ARBA" id="ARBA00007116"/>
    </source>
</evidence>
<dbReference type="GO" id="GO:0003735">
    <property type="term" value="F:structural constituent of ribosome"/>
    <property type="evidence" value="ECO:0007669"/>
    <property type="project" value="InterPro"/>
</dbReference>
<organism evidence="5 6">
    <name type="scientific">Helianthus annuus</name>
    <name type="common">Common sunflower</name>
    <dbReference type="NCBI Taxonomy" id="4232"/>
    <lineage>
        <taxon>Eukaryota</taxon>
        <taxon>Viridiplantae</taxon>
        <taxon>Streptophyta</taxon>
        <taxon>Embryophyta</taxon>
        <taxon>Tracheophyta</taxon>
        <taxon>Spermatophyta</taxon>
        <taxon>Magnoliopsida</taxon>
        <taxon>eudicotyledons</taxon>
        <taxon>Gunneridae</taxon>
        <taxon>Pentapetalae</taxon>
        <taxon>asterids</taxon>
        <taxon>campanulids</taxon>
        <taxon>Asterales</taxon>
        <taxon>Asteraceae</taxon>
        <taxon>Asteroideae</taxon>
        <taxon>Heliantheae alliance</taxon>
        <taxon>Heliantheae</taxon>
        <taxon>Helianthus</taxon>
    </lineage>
</organism>
<comment type="similarity">
    <text evidence="1">Belongs to the universal ribosomal protein uL18 family.</text>
</comment>
<evidence type="ECO:0000313" key="4">
    <source>
        <dbReference type="EMBL" id="KAF5796912.1"/>
    </source>
</evidence>
<dbReference type="InParanoid" id="A0A251VJ01"/>
<dbReference type="GO" id="GO:0008097">
    <property type="term" value="F:5S rRNA binding"/>
    <property type="evidence" value="ECO:0000318"/>
    <property type="project" value="GO_Central"/>
</dbReference>
<evidence type="ECO:0000313" key="6">
    <source>
        <dbReference type="Proteomes" id="UP000215914"/>
    </source>
</evidence>
<dbReference type="Proteomes" id="UP000215914">
    <property type="component" value="Chromosome 2"/>
</dbReference>
<evidence type="ECO:0000256" key="2">
    <source>
        <dbReference type="ARBA" id="ARBA00022980"/>
    </source>
</evidence>
<dbReference type="STRING" id="4232.A0A251VJ01"/>
<dbReference type="GO" id="GO:1990904">
    <property type="term" value="C:ribonucleoprotein complex"/>
    <property type="evidence" value="ECO:0007669"/>
    <property type="project" value="UniProtKB-KW"/>
</dbReference>
<evidence type="ECO:0000256" key="3">
    <source>
        <dbReference type="ARBA" id="ARBA00023274"/>
    </source>
</evidence>
<protein>
    <submittedName>
        <fullName evidence="5">Putative ribosomal L18p/L5e family protein</fullName>
    </submittedName>
    <submittedName>
        <fullName evidence="4">Ribosomal protein L18</fullName>
    </submittedName>
</protein>
<dbReference type="Gramene" id="mRNA:HanXRQr2_Chr08g0357381">
    <property type="protein sequence ID" value="CDS:HanXRQr2_Chr08g0357381.1"/>
    <property type="gene ID" value="HanXRQr2_Chr08g0357381"/>
</dbReference>
<dbReference type="GO" id="GO:0005840">
    <property type="term" value="C:ribosome"/>
    <property type="evidence" value="ECO:0007669"/>
    <property type="project" value="UniProtKB-KW"/>
</dbReference>
<keyword evidence="3" id="KW-0687">Ribonucleoprotein</keyword>
<dbReference type="GO" id="GO:0006412">
    <property type="term" value="P:translation"/>
    <property type="evidence" value="ECO:0007669"/>
    <property type="project" value="InterPro"/>
</dbReference>
<dbReference type="EMBL" id="MNCJ02000323">
    <property type="protein sequence ID" value="KAF5796912.1"/>
    <property type="molecule type" value="Genomic_DNA"/>
</dbReference>
<evidence type="ECO:0000313" key="5">
    <source>
        <dbReference type="EMBL" id="OTG34922.1"/>
    </source>
</evidence>
<dbReference type="AlphaFoldDB" id="A0A251VJ01"/>
<reference evidence="5" key="2">
    <citation type="submission" date="2017-02" db="EMBL/GenBank/DDBJ databases">
        <title>Sunflower complete genome.</title>
        <authorList>
            <person name="Langlade N."/>
            <person name="Munos S."/>
        </authorList>
    </citation>
    <scope>NUCLEOTIDE SEQUENCE [LARGE SCALE GENOMIC DNA]</scope>
    <source>
        <tissue evidence="5">Leaves</tissue>
    </source>
</reference>
<accession>A0A251VJ01</accession>
<dbReference type="SUPFAM" id="SSF53137">
    <property type="entry name" value="Translational machinery components"/>
    <property type="match status" value="1"/>
</dbReference>
<name>A0A251VJ01_HELAN</name>
<dbReference type="InterPro" id="IPR005484">
    <property type="entry name" value="Ribosomal_uL18_bac/plant/anim"/>
</dbReference>
<keyword evidence="6" id="KW-1185">Reference proteome</keyword>
<keyword evidence="2 4" id="KW-0689">Ribosomal protein</keyword>
<dbReference type="PANTHER" id="PTHR12899">
    <property type="entry name" value="39S RIBOSOMAL PROTEIN L18, MITOCHONDRIAL"/>
    <property type="match status" value="1"/>
</dbReference>
<reference evidence="4" key="3">
    <citation type="submission" date="2020-06" db="EMBL/GenBank/DDBJ databases">
        <title>Helianthus annuus Genome sequencing and assembly Release 2.</title>
        <authorList>
            <person name="Gouzy J."/>
            <person name="Langlade N."/>
            <person name="Munos S."/>
        </authorList>
    </citation>
    <scope>NUCLEOTIDE SEQUENCE</scope>
    <source>
        <tissue evidence="4">Leaves</tissue>
    </source>
</reference>
<gene>
    <name evidence="5" type="ORF">HannXRQ_Chr02g0051151</name>
    <name evidence="4" type="ORF">HanXRQr2_Chr08g0357381</name>
</gene>
<dbReference type="EMBL" id="CM007891">
    <property type="protein sequence ID" value="OTG34922.1"/>
    <property type="molecule type" value="Genomic_DNA"/>
</dbReference>
<proteinExistence type="inferred from homology"/>
<reference evidence="4 6" key="1">
    <citation type="journal article" date="2017" name="Nature">
        <title>The sunflower genome provides insights into oil metabolism, flowering and Asterid evolution.</title>
        <authorList>
            <person name="Badouin H."/>
            <person name="Gouzy J."/>
            <person name="Grassa C.J."/>
            <person name="Murat F."/>
            <person name="Staton S.E."/>
            <person name="Cottret L."/>
            <person name="Lelandais-Briere C."/>
            <person name="Owens G.L."/>
            <person name="Carrere S."/>
            <person name="Mayjonade B."/>
            <person name="Legrand L."/>
            <person name="Gill N."/>
            <person name="Kane N.C."/>
            <person name="Bowers J.E."/>
            <person name="Hubner S."/>
            <person name="Bellec A."/>
            <person name="Berard A."/>
            <person name="Berges H."/>
            <person name="Blanchet N."/>
            <person name="Boniface M.C."/>
            <person name="Brunel D."/>
            <person name="Catrice O."/>
            <person name="Chaidir N."/>
            <person name="Claudel C."/>
            <person name="Donnadieu C."/>
            <person name="Faraut T."/>
            <person name="Fievet G."/>
            <person name="Helmstetter N."/>
            <person name="King M."/>
            <person name="Knapp S.J."/>
            <person name="Lai Z."/>
            <person name="Le Paslier M.C."/>
            <person name="Lippi Y."/>
            <person name="Lorenzon L."/>
            <person name="Mandel J.R."/>
            <person name="Marage G."/>
            <person name="Marchand G."/>
            <person name="Marquand E."/>
            <person name="Bret-Mestries E."/>
            <person name="Morien E."/>
            <person name="Nambeesan S."/>
            <person name="Nguyen T."/>
            <person name="Pegot-Espagnet P."/>
            <person name="Pouilly N."/>
            <person name="Raftis F."/>
            <person name="Sallet E."/>
            <person name="Schiex T."/>
            <person name="Thomas J."/>
            <person name="Vandecasteele C."/>
            <person name="Vares D."/>
            <person name="Vear F."/>
            <person name="Vautrin S."/>
            <person name="Crespi M."/>
            <person name="Mangin B."/>
            <person name="Burke J.M."/>
            <person name="Salse J."/>
            <person name="Munos S."/>
            <person name="Vincourt P."/>
            <person name="Rieseberg L.H."/>
            <person name="Langlade N.B."/>
        </authorList>
    </citation>
    <scope>NUCLEOTIDE SEQUENCE [LARGE SCALE GENOMIC DNA]</scope>
    <source>
        <strain evidence="6">cv. SF193</strain>
        <tissue evidence="4">Leaves</tissue>
    </source>
</reference>
<sequence>MSTTNHRYLLRLSLSCRKITAQVTNSATDSIVAMASSTEQEFMPYYRSKLTTFPRPHRFYDANIATRIGEKLGFRLSDIGISHVEIDIPEQPPLPIHHRKMIAPLLDSVKRVGIRVSGSENLEEKVS</sequence>